<keyword evidence="5 12" id="KW-0677">Repeat</keyword>
<dbReference type="SMART" id="SM00382">
    <property type="entry name" value="AAA"/>
    <property type="match status" value="2"/>
</dbReference>
<sequence length="550" mass="61117">MARKFIYHMDGLSKAYGNKKVLENIHLSFYPDAKIGILGPNGAGKSTVLRIMAGLDKEYVGEAWLAEGATVGYLPQEPQLDISKTVKENVLEGLASKKAILDRYNALMMDYSDETAEESAKLQDIIDSQNLWDLDSQLEMAMEALRCPSGDAGVQELSGGEKRRVALCRLLLSKPDLLLLDEPTNHLDAETISWLEKYLREYSGAVLMITHDRYFLDGVTSWILELDRGRGIPYQGNYSAYLQVKAKRIAQEGREEISRQKALEREQEWVASSPKARQAKSKARIRSYEELLAAADERRPGDAQIVVPIGERLGNVVIEVQNLSKSYGDRLLIDNLSFTLPPGGIVGVIGPNGVGKTTLFRIITGYEQPDSGVIRIGETVHLSYVDQGRDALDPNKTVWEEISGGSDIIKLGKYETNSRAYCSSFNFKGSDQQQKVGLLSGGQRNRVHLAKILKSGGNVILLDEPTNDLDTETLSALEDALENFAGCAVIISHDRMFLDRLATHILAFEGDSHVEWFEGNFADYEKDKTRRLGADAVNPKRVTYKPLTRS</sequence>
<keyword evidence="9 12" id="KW-0810">Translation regulation</keyword>
<dbReference type="PANTHER" id="PTHR43858">
    <property type="entry name" value="ENERGY-DEPENDENT TRANSLATIONAL THROTTLE PROTEIN ETTA"/>
    <property type="match status" value="1"/>
</dbReference>
<dbReference type="eggNOG" id="COG0488">
    <property type="taxonomic scope" value="Bacteria"/>
</dbReference>
<dbReference type="EC" id="3.6.1.-" evidence="12"/>
<evidence type="ECO:0000256" key="5">
    <source>
        <dbReference type="ARBA" id="ARBA00022737"/>
    </source>
</evidence>
<dbReference type="Proteomes" id="UP000010799">
    <property type="component" value="Chromosome"/>
</dbReference>
<evidence type="ECO:0000256" key="11">
    <source>
        <dbReference type="ARBA" id="ARBA00022917"/>
    </source>
</evidence>
<comment type="domain">
    <text evidence="12">The arm domain is inserted in the first ABC transporter domain. Probably contacts ribosomal protein L1.</text>
</comment>
<evidence type="ECO:0000313" key="14">
    <source>
        <dbReference type="EMBL" id="AGA64559.1"/>
    </source>
</evidence>
<comment type="similarity">
    <text evidence="1 12">Belongs to the ABC transporter superfamily. ABCF family. Translational throttle EttA subfamily.</text>
</comment>
<dbReference type="GO" id="GO:0005737">
    <property type="term" value="C:cytoplasm"/>
    <property type="evidence" value="ECO:0007669"/>
    <property type="project" value="UniProtKB-SubCell"/>
</dbReference>
<dbReference type="Gene3D" id="3.40.50.300">
    <property type="entry name" value="P-loop containing nucleotide triphosphate hydrolases"/>
    <property type="match status" value="2"/>
</dbReference>
<dbReference type="GO" id="GO:0005524">
    <property type="term" value="F:ATP binding"/>
    <property type="evidence" value="ECO:0007669"/>
    <property type="project" value="UniProtKB-UniRule"/>
</dbReference>
<feature type="binding site" evidence="12">
    <location>
        <begin position="39"/>
        <end position="46"/>
    </location>
    <ligand>
        <name>ATP</name>
        <dbReference type="ChEBI" id="CHEBI:30616"/>
        <label>1</label>
    </ligand>
</feature>
<dbReference type="InterPro" id="IPR003593">
    <property type="entry name" value="AAA+_ATPase"/>
</dbReference>
<dbReference type="HAMAP" id="MF_00847">
    <property type="entry name" value="EttA"/>
    <property type="match status" value="1"/>
</dbReference>
<evidence type="ECO:0000259" key="13">
    <source>
        <dbReference type="PROSITE" id="PS50893"/>
    </source>
</evidence>
<feature type="binding site" evidence="12">
    <location>
        <begin position="350"/>
        <end position="357"/>
    </location>
    <ligand>
        <name>ATP</name>
        <dbReference type="ChEBI" id="CHEBI:30616"/>
        <label>2</label>
    </ligand>
</feature>
<keyword evidence="6 12" id="KW-0547">Nucleotide-binding</keyword>
<evidence type="ECO:0000256" key="10">
    <source>
        <dbReference type="ARBA" id="ARBA00022884"/>
    </source>
</evidence>
<protein>
    <recommendedName>
        <fullName evidence="12">Energy-dependent translational throttle protein EttA</fullName>
        <ecNumber evidence="12">3.6.1.-</ecNumber>
    </recommendedName>
    <alternativeName>
        <fullName evidence="12">Translational regulatory factor EttA</fullName>
    </alternativeName>
</protein>
<evidence type="ECO:0000256" key="6">
    <source>
        <dbReference type="ARBA" id="ARBA00022741"/>
    </source>
</evidence>
<comment type="subcellular location">
    <subcellularLocation>
        <location evidence="12">Cytoplasm</location>
    </subcellularLocation>
    <text evidence="12">Associates with ribosomes and polysomes.</text>
</comment>
<dbReference type="PANTHER" id="PTHR43858:SF1">
    <property type="entry name" value="ABC TRANSPORTER-RELATED PROTEIN"/>
    <property type="match status" value="1"/>
</dbReference>
<dbReference type="FunFam" id="3.40.50.300:FF:000183">
    <property type="entry name" value="ABC transporter ATP-binding protein yjjK"/>
    <property type="match status" value="1"/>
</dbReference>
<keyword evidence="11 12" id="KW-0648">Protein biosynthesis</keyword>
<dbReference type="InterPro" id="IPR032781">
    <property type="entry name" value="ABC_tran_Xtn"/>
</dbReference>
<organism evidence="14 15">
    <name type="scientific">Liberibacter crescens (strain BT-1)</name>
    <dbReference type="NCBI Taxonomy" id="1215343"/>
    <lineage>
        <taxon>Bacteria</taxon>
        <taxon>Pseudomonadati</taxon>
        <taxon>Pseudomonadota</taxon>
        <taxon>Alphaproteobacteria</taxon>
        <taxon>Hyphomicrobiales</taxon>
        <taxon>Rhizobiaceae</taxon>
        <taxon>Liberibacter</taxon>
    </lineage>
</organism>
<dbReference type="GO" id="GO:0016887">
    <property type="term" value="F:ATP hydrolysis activity"/>
    <property type="evidence" value="ECO:0007669"/>
    <property type="project" value="UniProtKB-UniRule"/>
</dbReference>
<feature type="domain" description="ABC transporter" evidence="13">
    <location>
        <begin position="318"/>
        <end position="535"/>
    </location>
</feature>
<accession>L0ESS7</accession>
<dbReference type="HOGENOM" id="CLU_000604_36_0_5"/>
<feature type="region of interest" description="PtIM" evidence="12">
    <location>
        <begin position="236"/>
        <end position="316"/>
    </location>
</feature>
<keyword evidence="7 12" id="KW-0378">Hydrolase</keyword>
<dbReference type="PROSITE" id="PS00211">
    <property type="entry name" value="ABC_TRANSPORTER_1"/>
    <property type="match status" value="1"/>
</dbReference>
<reference evidence="14 15" key="1">
    <citation type="journal article" date="2012" name="Stand. Genomic Sci.">
        <title>Complete genome sequence of Liberibacter crescens BT-1.</title>
        <authorList>
            <person name="Leonard M.T."/>
            <person name="Fagen J.R."/>
            <person name="Davis-Richardson A.G."/>
            <person name="Davis M.J."/>
            <person name="Triplett E.W."/>
        </authorList>
    </citation>
    <scope>NUCLEOTIDE SEQUENCE [LARGE SCALE GENOMIC DNA]</scope>
    <source>
        <strain evidence="14 15">BT-1</strain>
    </source>
</reference>
<dbReference type="PATRIC" id="fig|1215343.11.peg.577"/>
<comment type="domain">
    <text evidence="12">The P-site tRNA interaction motif (PtIM domain) probably interacts with the P-site tRNA(fMet) as well as the 23S rRNA.</text>
</comment>
<gene>
    <name evidence="12" type="primary">ettA</name>
    <name evidence="14" type="ordered locus">B488_05670</name>
</gene>
<dbReference type="EMBL" id="CP003789">
    <property type="protein sequence ID" value="AGA64559.1"/>
    <property type="molecule type" value="Genomic_DNA"/>
</dbReference>
<dbReference type="FunFam" id="3.40.50.300:FF:000011">
    <property type="entry name" value="Putative ABC transporter ATP-binding component"/>
    <property type="match status" value="1"/>
</dbReference>
<evidence type="ECO:0000256" key="2">
    <source>
        <dbReference type="ARBA" id="ARBA00022490"/>
    </source>
</evidence>
<dbReference type="RefSeq" id="WP_015272986.1">
    <property type="nucleotide sequence ID" value="NC_019907.1"/>
</dbReference>
<dbReference type="Pfam" id="PF12848">
    <property type="entry name" value="ABC_tran_Xtn"/>
    <property type="match status" value="1"/>
</dbReference>
<dbReference type="STRING" id="1215343.B488_05670"/>
<comment type="function">
    <text evidence="12">A translation factor that gates the progression of the 70S ribosomal initiation complex (IC, containing tRNA(fMet) in the P-site) into the translation elongation cycle by using a mechanism sensitive to the ATP/ADP ratio. Binds to the 70S ribosome E-site where it modulates the state of the translating ribosome during subunit translocation. ATP hydrolysis probably frees it from the ribosome, which can enter the elongation phase.</text>
</comment>
<name>L0ESS7_LIBCB</name>
<keyword evidence="2 12" id="KW-0963">Cytoplasm</keyword>
<dbReference type="InterPro" id="IPR003439">
    <property type="entry name" value="ABC_transporter-like_ATP-bd"/>
</dbReference>
<dbReference type="AlphaFoldDB" id="L0ESS7"/>
<dbReference type="NCBIfam" id="NF008775">
    <property type="entry name" value="PRK11819.1"/>
    <property type="match status" value="1"/>
</dbReference>
<dbReference type="SUPFAM" id="SSF52540">
    <property type="entry name" value="P-loop containing nucleoside triphosphate hydrolases"/>
    <property type="match status" value="2"/>
</dbReference>
<feature type="domain" description="ABC transporter" evidence="13">
    <location>
        <begin position="7"/>
        <end position="253"/>
    </location>
</feature>
<keyword evidence="8 12" id="KW-0067">ATP-binding</keyword>
<dbReference type="InterPro" id="IPR027417">
    <property type="entry name" value="P-loop_NTPase"/>
</dbReference>
<dbReference type="NCBIfam" id="TIGR03719">
    <property type="entry name" value="ABC_ABC_ChvD"/>
    <property type="match status" value="1"/>
</dbReference>
<evidence type="ECO:0000256" key="8">
    <source>
        <dbReference type="ARBA" id="ARBA00022840"/>
    </source>
</evidence>
<dbReference type="GO" id="GO:0006412">
    <property type="term" value="P:translation"/>
    <property type="evidence" value="ECO:0007669"/>
    <property type="project" value="UniProtKB-KW"/>
</dbReference>
<dbReference type="InterPro" id="IPR022374">
    <property type="entry name" value="EttA"/>
</dbReference>
<proteinExistence type="inferred from homology"/>
<dbReference type="InterPro" id="IPR017871">
    <property type="entry name" value="ABC_transporter-like_CS"/>
</dbReference>
<evidence type="ECO:0000256" key="12">
    <source>
        <dbReference type="HAMAP-Rule" id="MF_00847"/>
    </source>
</evidence>
<dbReference type="PROSITE" id="PS50893">
    <property type="entry name" value="ABC_TRANSPORTER_2"/>
    <property type="match status" value="2"/>
</dbReference>
<comment type="caution">
    <text evidence="12">Lacks conserved residue(s) required for the propagation of feature annotation.</text>
</comment>
<evidence type="ECO:0000313" key="15">
    <source>
        <dbReference type="Proteomes" id="UP000010799"/>
    </source>
</evidence>
<dbReference type="CDD" id="cd03221">
    <property type="entry name" value="ABCF_EF-3"/>
    <property type="match status" value="2"/>
</dbReference>
<comment type="subunit">
    <text evidence="12">Monomer. Probably contacts ribosomal proteins L1, L5, L33 and S7, the 16S and 23S rRNA and the P-site containing tRNA(fMet).</text>
</comment>
<keyword evidence="4 12" id="KW-0699">rRNA-binding</keyword>
<dbReference type="GO" id="GO:0019843">
    <property type="term" value="F:rRNA binding"/>
    <property type="evidence" value="ECO:0007669"/>
    <property type="project" value="UniProtKB-UniRule"/>
</dbReference>
<comment type="catalytic activity">
    <reaction evidence="12">
        <text>ATP + H2O = ADP + phosphate + H(+)</text>
        <dbReference type="Rhea" id="RHEA:13065"/>
        <dbReference type="ChEBI" id="CHEBI:15377"/>
        <dbReference type="ChEBI" id="CHEBI:15378"/>
        <dbReference type="ChEBI" id="CHEBI:30616"/>
        <dbReference type="ChEBI" id="CHEBI:43474"/>
        <dbReference type="ChEBI" id="CHEBI:456216"/>
    </reaction>
</comment>
<evidence type="ECO:0000256" key="7">
    <source>
        <dbReference type="ARBA" id="ARBA00022801"/>
    </source>
</evidence>
<keyword evidence="15" id="KW-1185">Reference proteome</keyword>
<keyword evidence="3 12" id="KW-0820">tRNA-binding</keyword>
<evidence type="ECO:0000256" key="1">
    <source>
        <dbReference type="ARBA" id="ARBA00005868"/>
    </source>
</evidence>
<evidence type="ECO:0000256" key="9">
    <source>
        <dbReference type="ARBA" id="ARBA00022845"/>
    </source>
</evidence>
<dbReference type="GO" id="GO:0000049">
    <property type="term" value="F:tRNA binding"/>
    <property type="evidence" value="ECO:0007669"/>
    <property type="project" value="UniProtKB-UniRule"/>
</dbReference>
<dbReference type="GO" id="GO:0043022">
    <property type="term" value="F:ribosome binding"/>
    <property type="evidence" value="ECO:0007669"/>
    <property type="project" value="UniProtKB-UniRule"/>
</dbReference>
<keyword evidence="10 12" id="KW-0694">RNA-binding</keyword>
<dbReference type="Pfam" id="PF00005">
    <property type="entry name" value="ABC_tran"/>
    <property type="match status" value="2"/>
</dbReference>
<evidence type="ECO:0000256" key="4">
    <source>
        <dbReference type="ARBA" id="ARBA00022730"/>
    </source>
</evidence>
<dbReference type="GO" id="GO:0045900">
    <property type="term" value="P:negative regulation of translational elongation"/>
    <property type="evidence" value="ECO:0007669"/>
    <property type="project" value="UniProtKB-UniRule"/>
</dbReference>
<evidence type="ECO:0000256" key="3">
    <source>
        <dbReference type="ARBA" id="ARBA00022555"/>
    </source>
</evidence>
<dbReference type="KEGG" id="lcc:B488_05670"/>